<organism evidence="1 2">
    <name type="scientific">Paenibacillus rhizosphaerae</name>
    <dbReference type="NCBI Taxonomy" id="297318"/>
    <lineage>
        <taxon>Bacteria</taxon>
        <taxon>Bacillati</taxon>
        <taxon>Bacillota</taxon>
        <taxon>Bacilli</taxon>
        <taxon>Bacillales</taxon>
        <taxon>Paenibacillaceae</taxon>
        <taxon>Paenibacillus</taxon>
    </lineage>
</organism>
<sequence>MFNISVIYDYESQGMLPAWMLIKPNDGCFDWKSEAFYIPIEAPFQKISREELNDYSLGLSVTQADLVMSVKHPNYFGIFVPRLKQRINQMRGEKYTPFFHLADIEHLVVQMTDIEIVMEMNVLSKYAWRPSFLDPDF</sequence>
<reference evidence="1 2" key="1">
    <citation type="submission" date="2020-08" db="EMBL/GenBank/DDBJ databases">
        <title>Genomic Encyclopedia of Type Strains, Phase III (KMG-III): the genomes of soil and plant-associated and newly described type strains.</title>
        <authorList>
            <person name="Whitman W."/>
        </authorList>
    </citation>
    <scope>NUCLEOTIDE SEQUENCE [LARGE SCALE GENOMIC DNA]</scope>
    <source>
        <strain evidence="1 2">CECT 5831</strain>
    </source>
</reference>
<comment type="caution">
    <text evidence="1">The sequence shown here is derived from an EMBL/GenBank/DDBJ whole genome shotgun (WGS) entry which is preliminary data.</text>
</comment>
<gene>
    <name evidence="1" type="ORF">FHS19_006879</name>
</gene>
<name>A0A839TZY0_9BACL</name>
<dbReference type="Proteomes" id="UP000517523">
    <property type="component" value="Unassembled WGS sequence"/>
</dbReference>
<accession>A0A839TZY0</accession>
<evidence type="ECO:0000313" key="2">
    <source>
        <dbReference type="Proteomes" id="UP000517523"/>
    </source>
</evidence>
<dbReference type="EMBL" id="JACHXJ010000012">
    <property type="protein sequence ID" value="MBB3132152.1"/>
    <property type="molecule type" value="Genomic_DNA"/>
</dbReference>
<protein>
    <submittedName>
        <fullName evidence="1">Uncharacterized protein</fullName>
    </submittedName>
</protein>
<dbReference type="RefSeq" id="WP_183587733.1">
    <property type="nucleotide sequence ID" value="NZ_JACHXJ010000012.1"/>
</dbReference>
<evidence type="ECO:0000313" key="1">
    <source>
        <dbReference type="EMBL" id="MBB3132152.1"/>
    </source>
</evidence>
<proteinExistence type="predicted"/>
<dbReference type="AlphaFoldDB" id="A0A839TZY0"/>